<evidence type="ECO:0000313" key="2">
    <source>
        <dbReference type="EMBL" id="CAA9351289.1"/>
    </source>
</evidence>
<dbReference type="AlphaFoldDB" id="A0A6J4M6M5"/>
<feature type="compositionally biased region" description="Low complexity" evidence="1">
    <location>
        <begin position="37"/>
        <end position="47"/>
    </location>
</feature>
<feature type="compositionally biased region" description="Low complexity" evidence="1">
    <location>
        <begin position="19"/>
        <end position="29"/>
    </location>
</feature>
<proteinExistence type="predicted"/>
<accession>A0A6J4M6M5</accession>
<name>A0A6J4M6M5_9BACT</name>
<feature type="region of interest" description="Disordered" evidence="1">
    <location>
        <begin position="1"/>
        <end position="189"/>
    </location>
</feature>
<organism evidence="2">
    <name type="scientific">uncultured Gemmatimonadaceae bacterium</name>
    <dbReference type="NCBI Taxonomy" id="246130"/>
    <lineage>
        <taxon>Bacteria</taxon>
        <taxon>Pseudomonadati</taxon>
        <taxon>Gemmatimonadota</taxon>
        <taxon>Gemmatimonadia</taxon>
        <taxon>Gemmatimonadales</taxon>
        <taxon>Gemmatimonadaceae</taxon>
        <taxon>environmental samples</taxon>
    </lineage>
</organism>
<feature type="compositionally biased region" description="Low complexity" evidence="1">
    <location>
        <begin position="156"/>
        <end position="174"/>
    </location>
</feature>
<reference evidence="2" key="1">
    <citation type="submission" date="2020-02" db="EMBL/GenBank/DDBJ databases">
        <authorList>
            <person name="Meier V. D."/>
        </authorList>
    </citation>
    <scope>NUCLEOTIDE SEQUENCE</scope>
    <source>
        <strain evidence="2">AVDCRST_MAG11</strain>
    </source>
</reference>
<dbReference type="EMBL" id="CADCTU010000762">
    <property type="protein sequence ID" value="CAA9351289.1"/>
    <property type="molecule type" value="Genomic_DNA"/>
</dbReference>
<dbReference type="GO" id="GO:0016787">
    <property type="term" value="F:hydrolase activity"/>
    <property type="evidence" value="ECO:0007669"/>
    <property type="project" value="UniProtKB-KW"/>
</dbReference>
<feature type="compositionally biased region" description="Basic residues" evidence="1">
    <location>
        <begin position="138"/>
        <end position="148"/>
    </location>
</feature>
<feature type="non-terminal residue" evidence="2">
    <location>
        <position position="189"/>
    </location>
</feature>
<feature type="compositionally biased region" description="Low complexity" evidence="1">
    <location>
        <begin position="82"/>
        <end position="93"/>
    </location>
</feature>
<feature type="non-terminal residue" evidence="2">
    <location>
        <position position="1"/>
    </location>
</feature>
<evidence type="ECO:0000256" key="1">
    <source>
        <dbReference type="SAM" id="MobiDB-lite"/>
    </source>
</evidence>
<keyword evidence="2" id="KW-0378">Hydrolase</keyword>
<feature type="compositionally biased region" description="Basic residues" evidence="1">
    <location>
        <begin position="63"/>
        <end position="81"/>
    </location>
</feature>
<gene>
    <name evidence="2" type="ORF">AVDCRST_MAG11-3537</name>
</gene>
<dbReference type="EC" id="3.1.22.4" evidence="2"/>
<protein>
    <submittedName>
        <fullName evidence="2">RuvC</fullName>
        <ecNumber evidence="2">3.1.22.4</ecNumber>
    </submittedName>
</protein>
<sequence length="189" mass="20121">ASPRHRPRHGDHGLRRGARGAAGARAARGVRGDPHAGARPAAGSAAGDLRGGVRADRAPPPRSRLRRGRLLRQERAHHRGAGPRPGRDPAGCGARRRRGARVGAGRDQEGRRRHRRRHQGASAVHAHPPAAPQERAHPVRRRRRRGRGPHGDHGRPAAQAAPGRGLPRAAAGARARGRVRAPPRRGAAV</sequence>